<reference evidence="1" key="1">
    <citation type="submission" date="2024-06" db="EMBL/GenBank/DDBJ databases">
        <authorList>
            <person name="Kandhan P."/>
            <person name="Suresh D."/>
            <person name="Suresh A."/>
            <person name="Gopikrishnan V."/>
        </authorList>
    </citation>
    <scope>NUCLEOTIDE SEQUENCE</scope>
</reference>
<dbReference type="AntiFam" id="ANF00014">
    <property type="entry name" value="tRNA translation"/>
</dbReference>
<organism evidence="1">
    <name type="scientific">Pseudomonas phage KV2023</name>
    <dbReference type="NCBI Taxonomy" id="3234047"/>
    <lineage>
        <taxon>Viruses</taxon>
        <taxon>Duplodnaviria</taxon>
        <taxon>Heunggongvirae</taxon>
        <taxon>Uroviricota</taxon>
        <taxon>Caudoviricetes</taxon>
        <taxon>Bruynoghevirus</taxon>
    </lineage>
</organism>
<dbReference type="EMBL" id="PP949967">
    <property type="protein sequence ID" value="XDJ02296.1"/>
    <property type="molecule type" value="Genomic_DNA"/>
</dbReference>
<proteinExistence type="predicted"/>
<accession>A0AB39C6U5</accession>
<sequence>MVTPVGLEPTTSCVQDRHSNQLSYEELMVVEGRN</sequence>
<name>A0AB39C6U5_9CAUD</name>
<evidence type="ECO:0000313" key="1">
    <source>
        <dbReference type="EMBL" id="XDJ02296.1"/>
    </source>
</evidence>
<protein>
    <submittedName>
        <fullName evidence="1">Uncharacterized protein</fullName>
    </submittedName>
</protein>